<dbReference type="InterPro" id="IPR014352">
    <property type="entry name" value="FERM/acyl-CoA-bd_prot_sf"/>
</dbReference>
<reference evidence="4 5" key="1">
    <citation type="submission" date="2024-10" db="EMBL/GenBank/DDBJ databases">
        <title>Updated reference genomes for cyclostephanoid diatoms.</title>
        <authorList>
            <person name="Roberts W.R."/>
            <person name="Alverson A.J."/>
        </authorList>
    </citation>
    <scope>NUCLEOTIDE SEQUENCE [LARGE SCALE GENOMIC DNA]</scope>
    <source>
        <strain evidence="4 5">AJA276-08</strain>
    </source>
</reference>
<dbReference type="GO" id="GO:0008289">
    <property type="term" value="F:lipid binding"/>
    <property type="evidence" value="ECO:0007669"/>
    <property type="project" value="UniProtKB-KW"/>
</dbReference>
<accession>A0ABD3NEH9</accession>
<dbReference type="PRINTS" id="PR00689">
    <property type="entry name" value="ACOABINDINGP"/>
</dbReference>
<evidence type="ECO:0000313" key="5">
    <source>
        <dbReference type="Proteomes" id="UP001530315"/>
    </source>
</evidence>
<proteinExistence type="inferred from homology"/>
<dbReference type="SUPFAM" id="SSF47027">
    <property type="entry name" value="Acyl-CoA binding protein"/>
    <property type="match status" value="1"/>
</dbReference>
<comment type="caution">
    <text evidence="4">The sequence shown here is derived from an EMBL/GenBank/DDBJ whole genome shotgun (WGS) entry which is preliminary data.</text>
</comment>
<dbReference type="EMBL" id="JALLAZ020001476">
    <property type="protein sequence ID" value="KAL3774327.1"/>
    <property type="molecule type" value="Genomic_DNA"/>
</dbReference>
<keyword evidence="2" id="KW-0446">Lipid-binding</keyword>
<organism evidence="4 5">
    <name type="scientific">Stephanodiscus triporus</name>
    <dbReference type="NCBI Taxonomy" id="2934178"/>
    <lineage>
        <taxon>Eukaryota</taxon>
        <taxon>Sar</taxon>
        <taxon>Stramenopiles</taxon>
        <taxon>Ochrophyta</taxon>
        <taxon>Bacillariophyta</taxon>
        <taxon>Coscinodiscophyceae</taxon>
        <taxon>Thalassiosirophycidae</taxon>
        <taxon>Stephanodiscales</taxon>
        <taxon>Stephanodiscaceae</taxon>
        <taxon>Stephanodiscus</taxon>
    </lineage>
</organism>
<gene>
    <name evidence="4" type="ORF">ACHAW5_009846</name>
</gene>
<evidence type="ECO:0000256" key="1">
    <source>
        <dbReference type="ARBA" id="ARBA00005567"/>
    </source>
</evidence>
<dbReference type="Gene3D" id="1.20.80.10">
    <property type="match status" value="1"/>
</dbReference>
<evidence type="ECO:0000259" key="3">
    <source>
        <dbReference type="PROSITE" id="PS51228"/>
    </source>
</evidence>
<protein>
    <recommendedName>
        <fullName evidence="3">ACB domain-containing protein</fullName>
    </recommendedName>
</protein>
<dbReference type="Proteomes" id="UP001530315">
    <property type="component" value="Unassembled WGS sequence"/>
</dbReference>
<dbReference type="PROSITE" id="PS51228">
    <property type="entry name" value="ACB_2"/>
    <property type="match status" value="1"/>
</dbReference>
<dbReference type="PANTHER" id="PTHR23310:SF62">
    <property type="entry name" value="ACYL-COA BINDING PROTEIN 1, ISOFORM A"/>
    <property type="match status" value="1"/>
</dbReference>
<comment type="similarity">
    <text evidence="1">Belongs to the ACBP family.</text>
</comment>
<keyword evidence="5" id="KW-1185">Reference proteome</keyword>
<name>A0ABD3NEH9_9STRA</name>
<dbReference type="PANTHER" id="PTHR23310">
    <property type="entry name" value="ACYL-COA-BINDING PROTEIN, ACBP"/>
    <property type="match status" value="1"/>
</dbReference>
<feature type="domain" description="ACB" evidence="3">
    <location>
        <begin position="4"/>
        <end position="95"/>
    </location>
</feature>
<dbReference type="Pfam" id="PF00887">
    <property type="entry name" value="ACBP"/>
    <property type="match status" value="1"/>
</dbReference>
<evidence type="ECO:0000313" key="4">
    <source>
        <dbReference type="EMBL" id="KAL3774327.1"/>
    </source>
</evidence>
<dbReference type="InterPro" id="IPR035984">
    <property type="entry name" value="Acyl-CoA-binding_sf"/>
</dbReference>
<dbReference type="AlphaFoldDB" id="A0ABD3NEH9"/>
<dbReference type="InterPro" id="IPR000582">
    <property type="entry name" value="Acyl-CoA-binding_protein"/>
</dbReference>
<sequence length="102" mass="11534">MPISEEIFEKIAALVGDRDTPVARTSTRSERLRLYGLYKRATVELGERAAERPGIFNLDGRMKWDAWKEADALTKEEARQAYVDLAKELIGKPVEIVLAELS</sequence>
<evidence type="ECO:0000256" key="2">
    <source>
        <dbReference type="ARBA" id="ARBA00023121"/>
    </source>
</evidence>